<feature type="transmembrane region" description="Helical" evidence="9">
    <location>
        <begin position="132"/>
        <end position="154"/>
    </location>
</feature>
<keyword evidence="7 11" id="KW-0418">Kinase</keyword>
<accession>A0ABY8FWL7</accession>
<dbReference type="Gene3D" id="3.30.565.10">
    <property type="entry name" value="Histidine kinase-like ATPase, C-terminal domain"/>
    <property type="match status" value="1"/>
</dbReference>
<evidence type="ECO:0000256" key="3">
    <source>
        <dbReference type="ARBA" id="ARBA00012438"/>
    </source>
</evidence>
<evidence type="ECO:0000313" key="11">
    <source>
        <dbReference type="EMBL" id="WFL77791.1"/>
    </source>
</evidence>
<comment type="catalytic activity">
    <reaction evidence="1">
        <text>ATP + protein L-histidine = ADP + protein N-phospho-L-histidine.</text>
        <dbReference type="EC" id="2.7.13.3"/>
    </reaction>
</comment>
<evidence type="ECO:0000256" key="4">
    <source>
        <dbReference type="ARBA" id="ARBA00022475"/>
    </source>
</evidence>
<comment type="subcellular location">
    <subcellularLocation>
        <location evidence="2">Cell membrane</location>
        <topology evidence="2">Multi-pass membrane protein</topology>
    </subcellularLocation>
</comment>
<evidence type="ECO:0000259" key="10">
    <source>
        <dbReference type="SMART" id="SM00387"/>
    </source>
</evidence>
<dbReference type="SUPFAM" id="SSF55874">
    <property type="entry name" value="ATPase domain of HSP90 chaperone/DNA topoisomerase II/histidine kinase"/>
    <property type="match status" value="1"/>
</dbReference>
<dbReference type="EC" id="2.7.13.3" evidence="3"/>
<name>A0ABY8FWL7_9SPHN</name>
<keyword evidence="9" id="KW-1133">Transmembrane helix</keyword>
<dbReference type="GO" id="GO:0016301">
    <property type="term" value="F:kinase activity"/>
    <property type="evidence" value="ECO:0007669"/>
    <property type="project" value="UniProtKB-KW"/>
</dbReference>
<reference evidence="11 12" key="1">
    <citation type="submission" date="2023-03" db="EMBL/GenBank/DDBJ databases">
        <title>Altererythrobacter sp. CAU 1644 isolated from sand.</title>
        <authorList>
            <person name="Kim W."/>
        </authorList>
    </citation>
    <scope>NUCLEOTIDE SEQUENCE [LARGE SCALE GENOMIC DNA]</scope>
    <source>
        <strain evidence="11 12">CAU 1644</strain>
    </source>
</reference>
<dbReference type="RefSeq" id="WP_278016483.1">
    <property type="nucleotide sequence ID" value="NZ_CP121106.1"/>
</dbReference>
<feature type="domain" description="Histidine kinase/HSP90-like ATPase" evidence="10">
    <location>
        <begin position="314"/>
        <end position="399"/>
    </location>
</feature>
<dbReference type="InterPro" id="IPR036097">
    <property type="entry name" value="HisK_dim/P_sf"/>
</dbReference>
<keyword evidence="5" id="KW-0597">Phosphoprotein</keyword>
<evidence type="ECO:0000313" key="12">
    <source>
        <dbReference type="Proteomes" id="UP001215827"/>
    </source>
</evidence>
<proteinExistence type="predicted"/>
<dbReference type="InterPro" id="IPR003594">
    <property type="entry name" value="HATPase_dom"/>
</dbReference>
<evidence type="ECO:0000256" key="2">
    <source>
        <dbReference type="ARBA" id="ARBA00004651"/>
    </source>
</evidence>
<dbReference type="InterPro" id="IPR050980">
    <property type="entry name" value="2C_sensor_his_kinase"/>
</dbReference>
<organism evidence="11 12">
    <name type="scientific">Altererythrobacter arenosus</name>
    <dbReference type="NCBI Taxonomy" id="3032592"/>
    <lineage>
        <taxon>Bacteria</taxon>
        <taxon>Pseudomonadati</taxon>
        <taxon>Pseudomonadota</taxon>
        <taxon>Alphaproteobacteria</taxon>
        <taxon>Sphingomonadales</taxon>
        <taxon>Erythrobacteraceae</taxon>
        <taxon>Altererythrobacter</taxon>
    </lineage>
</organism>
<protein>
    <recommendedName>
        <fullName evidence="3">histidine kinase</fullName>
        <ecNumber evidence="3">2.7.13.3</ecNumber>
    </recommendedName>
</protein>
<dbReference type="PANTHER" id="PTHR44936:SF9">
    <property type="entry name" value="SENSOR PROTEIN CREC"/>
    <property type="match status" value="1"/>
</dbReference>
<gene>
    <name evidence="11" type="ORF">P7228_01600</name>
</gene>
<keyword evidence="9" id="KW-0812">Transmembrane</keyword>
<dbReference type="SUPFAM" id="SSF47384">
    <property type="entry name" value="Homodimeric domain of signal transducing histidine kinase"/>
    <property type="match status" value="1"/>
</dbReference>
<dbReference type="InterPro" id="IPR036890">
    <property type="entry name" value="HATPase_C_sf"/>
</dbReference>
<feature type="transmembrane region" description="Helical" evidence="9">
    <location>
        <begin position="12"/>
        <end position="36"/>
    </location>
</feature>
<dbReference type="CDD" id="cd00082">
    <property type="entry name" value="HisKA"/>
    <property type="match status" value="1"/>
</dbReference>
<dbReference type="Gene3D" id="1.10.287.130">
    <property type="match status" value="1"/>
</dbReference>
<keyword evidence="9" id="KW-0472">Membrane</keyword>
<dbReference type="Proteomes" id="UP001215827">
    <property type="component" value="Chromosome"/>
</dbReference>
<evidence type="ECO:0000256" key="5">
    <source>
        <dbReference type="ARBA" id="ARBA00022553"/>
    </source>
</evidence>
<evidence type="ECO:0000256" key="8">
    <source>
        <dbReference type="ARBA" id="ARBA00023012"/>
    </source>
</evidence>
<evidence type="ECO:0000256" key="1">
    <source>
        <dbReference type="ARBA" id="ARBA00000085"/>
    </source>
</evidence>
<dbReference type="PANTHER" id="PTHR44936">
    <property type="entry name" value="SENSOR PROTEIN CREC"/>
    <property type="match status" value="1"/>
</dbReference>
<evidence type="ECO:0000256" key="6">
    <source>
        <dbReference type="ARBA" id="ARBA00022679"/>
    </source>
</evidence>
<sequence length="400" mass="43495">MRRHRLRDILLRYWLAFTLLTGAAALGLAAITAYVVEDRLIDGQLLNTAMGVRGGTRDATSLPSDFTLFRESNLPIDIGAQFVSPKNGDIREFRRPDGSYVHVLVIGERAERQYLLHDVSDALVVGPNMAHAALAGLACLLAFVLVAVFVARILGRRAGIEGQRLLNDLAGCRTPGEVRTLAASQEMDEMHAFLSVHADVWDERSETLQQQEELVSFLAHELRTPLQSARTSLALLHGETANIVAVERLSRAISRLIRASHAALFLGAKTAPVAESPLSLFAIWDQLCAEFAPLAKHRGQTLAKATGDDPMPVAPFEAVEAIVSNLLANALRHSGSGAIRFRAEGGTFVISNSIAADISPGFGLGLTIVERLCERLDWDLSVREADEHFEARITLSGDNK</sequence>
<dbReference type="EMBL" id="CP121106">
    <property type="protein sequence ID" value="WFL77791.1"/>
    <property type="molecule type" value="Genomic_DNA"/>
</dbReference>
<evidence type="ECO:0000256" key="7">
    <source>
        <dbReference type="ARBA" id="ARBA00022777"/>
    </source>
</evidence>
<evidence type="ECO:0000256" key="9">
    <source>
        <dbReference type="SAM" id="Phobius"/>
    </source>
</evidence>
<keyword evidence="12" id="KW-1185">Reference proteome</keyword>
<keyword evidence="4" id="KW-1003">Cell membrane</keyword>
<keyword evidence="6" id="KW-0808">Transferase</keyword>
<keyword evidence="8" id="KW-0902">Two-component regulatory system</keyword>
<dbReference type="InterPro" id="IPR003661">
    <property type="entry name" value="HisK_dim/P_dom"/>
</dbReference>
<dbReference type="SMART" id="SM00387">
    <property type="entry name" value="HATPase_c"/>
    <property type="match status" value="1"/>
</dbReference>